<protein>
    <submittedName>
        <fullName evidence="1">Uncharacterized protein</fullName>
    </submittedName>
</protein>
<proteinExistence type="predicted"/>
<comment type="caution">
    <text evidence="1">The sequence shown here is derived from an EMBL/GenBank/DDBJ whole genome shotgun (WGS) entry which is preliminary data.</text>
</comment>
<gene>
    <name evidence="1" type="ORF">SDC9_205595</name>
</gene>
<sequence>MERDVDIILAVDPGESEKLIWLLELLFKEWYIHRHEREERLKEILDIATEKEKTKKENFCK</sequence>
<dbReference type="EMBL" id="VSSQ01130015">
    <property type="protein sequence ID" value="MPN57899.1"/>
    <property type="molecule type" value="Genomic_DNA"/>
</dbReference>
<evidence type="ECO:0000313" key="1">
    <source>
        <dbReference type="EMBL" id="MPN57899.1"/>
    </source>
</evidence>
<dbReference type="AlphaFoldDB" id="A0A645J5B8"/>
<reference evidence="1" key="1">
    <citation type="submission" date="2019-08" db="EMBL/GenBank/DDBJ databases">
        <authorList>
            <person name="Kucharzyk K."/>
            <person name="Murdoch R.W."/>
            <person name="Higgins S."/>
            <person name="Loffler F."/>
        </authorList>
    </citation>
    <scope>NUCLEOTIDE SEQUENCE</scope>
</reference>
<accession>A0A645J5B8</accession>
<organism evidence="1">
    <name type="scientific">bioreactor metagenome</name>
    <dbReference type="NCBI Taxonomy" id="1076179"/>
    <lineage>
        <taxon>unclassified sequences</taxon>
        <taxon>metagenomes</taxon>
        <taxon>ecological metagenomes</taxon>
    </lineage>
</organism>
<name>A0A645J5B8_9ZZZZ</name>